<feature type="compositionally biased region" description="Basic and acidic residues" evidence="1">
    <location>
        <begin position="30"/>
        <end position="39"/>
    </location>
</feature>
<accession>A0A521BBX8</accession>
<keyword evidence="3" id="KW-1185">Reference proteome</keyword>
<dbReference type="AlphaFoldDB" id="A0A521BBX8"/>
<sequence>MEDNKDYQQISGWGIDADPEDEPNYPIKKYTGDDHNRSNWERPQLQVQDVEILKSNERPSLSAVFGTASPPTGLSGVIRRHAFKYSENSYGHWLPLLLADRINVVEGIIEDLSEGVIPNIFAERGWKADFKYNKGALAKKVLIRAAVLGVIVICLSKKKKRKSFFG</sequence>
<dbReference type="Proteomes" id="UP000320300">
    <property type="component" value="Unassembled WGS sequence"/>
</dbReference>
<name>A0A521BBX8_9SPHI</name>
<evidence type="ECO:0000313" key="3">
    <source>
        <dbReference type="Proteomes" id="UP000320300"/>
    </source>
</evidence>
<dbReference type="RefSeq" id="WP_142526843.1">
    <property type="nucleotide sequence ID" value="NZ_CBCSJO010000003.1"/>
</dbReference>
<gene>
    <name evidence="2" type="ORF">SAMN06265348_102151</name>
</gene>
<evidence type="ECO:0000313" key="2">
    <source>
        <dbReference type="EMBL" id="SMO44260.1"/>
    </source>
</evidence>
<organism evidence="2 3">
    <name type="scientific">Pedobacter westerhofensis</name>
    <dbReference type="NCBI Taxonomy" id="425512"/>
    <lineage>
        <taxon>Bacteria</taxon>
        <taxon>Pseudomonadati</taxon>
        <taxon>Bacteroidota</taxon>
        <taxon>Sphingobacteriia</taxon>
        <taxon>Sphingobacteriales</taxon>
        <taxon>Sphingobacteriaceae</taxon>
        <taxon>Pedobacter</taxon>
    </lineage>
</organism>
<dbReference type="EMBL" id="FXTN01000002">
    <property type="protein sequence ID" value="SMO44260.1"/>
    <property type="molecule type" value="Genomic_DNA"/>
</dbReference>
<feature type="region of interest" description="Disordered" evidence="1">
    <location>
        <begin position="1"/>
        <end position="39"/>
    </location>
</feature>
<dbReference type="OrthoDB" id="6021991at2"/>
<evidence type="ECO:0000256" key="1">
    <source>
        <dbReference type="SAM" id="MobiDB-lite"/>
    </source>
</evidence>
<reference evidence="2 3" key="1">
    <citation type="submission" date="2017-05" db="EMBL/GenBank/DDBJ databases">
        <authorList>
            <person name="Varghese N."/>
            <person name="Submissions S."/>
        </authorList>
    </citation>
    <scope>NUCLEOTIDE SEQUENCE [LARGE SCALE GENOMIC DNA]</scope>
    <source>
        <strain evidence="2 3">DSM 19036</strain>
    </source>
</reference>
<protein>
    <submittedName>
        <fullName evidence="2">Uncharacterized protein</fullName>
    </submittedName>
</protein>
<proteinExistence type="predicted"/>